<dbReference type="InterPro" id="IPR001650">
    <property type="entry name" value="Helicase_C-like"/>
</dbReference>
<accession>A0A9P7NCI9</accession>
<dbReference type="PROSITE" id="PS51194">
    <property type="entry name" value="HELICASE_CTER"/>
    <property type="match status" value="1"/>
</dbReference>
<evidence type="ECO:0000256" key="6">
    <source>
        <dbReference type="RuleBase" id="RU365068"/>
    </source>
</evidence>
<dbReference type="AlphaFoldDB" id="A0A9P7NCI9"/>
<dbReference type="GO" id="GO:0016787">
    <property type="term" value="F:hydrolase activity"/>
    <property type="evidence" value="ECO:0007669"/>
    <property type="project" value="UniProtKB-KW"/>
</dbReference>
<reference evidence="10" key="1">
    <citation type="journal article" date="2020" name="bioRxiv">
        <title>Whole genome comparisons of ergot fungi reveals the divergence and evolution of species within the genus Claviceps are the result of varying mechanisms driving genome evolution and host range expansion.</title>
        <authorList>
            <person name="Wyka S.A."/>
            <person name="Mondo S.J."/>
            <person name="Liu M."/>
            <person name="Dettman J."/>
            <person name="Nalam V."/>
            <person name="Broders K.D."/>
        </authorList>
    </citation>
    <scope>NUCLEOTIDE SEQUENCE</scope>
    <source>
        <strain evidence="10">CCC 602</strain>
    </source>
</reference>
<dbReference type="Pfam" id="PF00270">
    <property type="entry name" value="DEAD"/>
    <property type="match status" value="2"/>
</dbReference>
<dbReference type="InterPro" id="IPR011545">
    <property type="entry name" value="DEAD/DEAH_box_helicase_dom"/>
</dbReference>
<comment type="similarity">
    <text evidence="6">Belongs to the DEAD box helicase family.</text>
</comment>
<feature type="region of interest" description="Disordered" evidence="7">
    <location>
        <begin position="689"/>
        <end position="760"/>
    </location>
</feature>
<keyword evidence="1 6" id="KW-0547">Nucleotide-binding</keyword>
<comment type="caution">
    <text evidence="10">The sequence shown here is derived from an EMBL/GenBank/DDBJ whole genome shotgun (WGS) entry which is preliminary data.</text>
</comment>
<dbReference type="EMBL" id="SRPW01000653">
    <property type="protein sequence ID" value="KAG6013098.1"/>
    <property type="molecule type" value="Genomic_DNA"/>
</dbReference>
<sequence length="932" mass="102371">MYARYVPPSKGVTAPAVAQSPSAPAAAAAAAAPSAAMPGSNPSRSANAVDAVRPKLVEEFSYTRYVPVAKSKARRNTVTEAAPEPKPIQFFDDEPVSGTPKRKRESPDEPQSSSKKLRKGKAEYQETNGIANGAVASLNERSGEKKKKNRRKRKQRTQAAADDSDDDSDDNSDDSHEPAQKPSKLPRDKQKKKQTPVVQEEDVAMDGLDDQDDHVVDNNQRVNGDVPMNEVAMIDMQPKSESPEKEKKPKREKKKKSVKESAPDQEEEKGDEVDDKVLARHKAVLERKTKSIKLANEVVQDEASVSDKESANTYALEPLPQPAVVPDDESKPAYDTLPPWLAAPIRVAQDTRKPFTELGISQRPSRILAEKGYSEAFAVQTAAIPLLLPTSTQRVGDVLVSAATGSGKTLAYALPIVRDISQGVVTRLRALVVLPTRELVKQAQDVFEMCAKAYEGEDRKRVRIGVAIGSQSIKSEQEALVESDSRYDPDTYQAIQEEHKQRQASGPTSADVHDQTSLHHSAVNDPRLGTWEGEVVDFTSKVDILICTPGRLVEHIEQTPGFNLDFVRWLVVDEADKLLSQSFQGWLELVLDKFQTKKFSARDFPDMAYSGVRKVILSATLTRDLSLLNQLALQRPQLIVLENDASVQVAEHTLPMTLQEHAVRVHEANLKPLYLLELLRGAYMKKTGTATEGGSSLKAAEENKHGQSDSTSEDSSSEESESSSDDSSDTSSDDSSDTSSDDSDDSSDNDSPAKARSTTPKSQLPIALIFTKSNESALRLSRLLTLLDASLDTQIKTLTSTTATHVRRKILRAFTTRASPIRLIIASDLVARGIDIPKLEHVVNYDLPASVAGYVHRVGRTARAGRQGSAWTLISDDESGWFWGKIAKNPGVKRAQKVQRTRIEEMSEESIKEYEGALAKLGKEALELRRNK</sequence>
<comment type="function">
    <text evidence="6">RNA helicase.</text>
</comment>
<proteinExistence type="inferred from homology"/>
<feature type="compositionally biased region" description="Low complexity" evidence="7">
    <location>
        <begin position="14"/>
        <end position="43"/>
    </location>
</feature>
<evidence type="ECO:0000256" key="1">
    <source>
        <dbReference type="ARBA" id="ARBA00022741"/>
    </source>
</evidence>
<evidence type="ECO:0000256" key="3">
    <source>
        <dbReference type="ARBA" id="ARBA00022806"/>
    </source>
</evidence>
<feature type="region of interest" description="Disordered" evidence="7">
    <location>
        <begin position="498"/>
        <end position="519"/>
    </location>
</feature>
<evidence type="ECO:0000256" key="5">
    <source>
        <dbReference type="ARBA" id="ARBA00022884"/>
    </source>
</evidence>
<comment type="domain">
    <text evidence="6">The Q motif is unique to and characteristic of the DEAD box family of RNA helicases and controls ATP binding and hydrolysis.</text>
</comment>
<feature type="domain" description="Helicase ATP-binding" evidence="8">
    <location>
        <begin position="389"/>
        <end position="639"/>
    </location>
</feature>
<keyword evidence="2 6" id="KW-0378">Hydrolase</keyword>
<evidence type="ECO:0000313" key="11">
    <source>
        <dbReference type="Proteomes" id="UP000748025"/>
    </source>
</evidence>
<dbReference type="SMART" id="SM00490">
    <property type="entry name" value="HELICc"/>
    <property type="match status" value="1"/>
</dbReference>
<keyword evidence="3 6" id="KW-0347">Helicase</keyword>
<dbReference type="CDD" id="cd18787">
    <property type="entry name" value="SF2_C_DEAD"/>
    <property type="match status" value="1"/>
</dbReference>
<dbReference type="EC" id="3.6.4.13" evidence="6"/>
<dbReference type="GO" id="GO:0005524">
    <property type="term" value="F:ATP binding"/>
    <property type="evidence" value="ECO:0007669"/>
    <property type="project" value="UniProtKB-UniRule"/>
</dbReference>
<gene>
    <name evidence="10" type="ORF">E4U43_007492</name>
</gene>
<feature type="domain" description="Helicase C-terminal" evidence="9">
    <location>
        <begin position="759"/>
        <end position="915"/>
    </location>
</feature>
<keyword evidence="11" id="KW-1185">Reference proteome</keyword>
<evidence type="ECO:0000313" key="10">
    <source>
        <dbReference type="EMBL" id="KAG6013098.1"/>
    </source>
</evidence>
<dbReference type="Gene3D" id="3.40.50.300">
    <property type="entry name" value="P-loop containing nucleotide triphosphate hydrolases"/>
    <property type="match status" value="2"/>
</dbReference>
<name>A0A9P7NCI9_9HYPO</name>
<dbReference type="InterPro" id="IPR027417">
    <property type="entry name" value="P-loop_NTPase"/>
</dbReference>
<evidence type="ECO:0000256" key="4">
    <source>
        <dbReference type="ARBA" id="ARBA00022840"/>
    </source>
</evidence>
<evidence type="ECO:0000259" key="8">
    <source>
        <dbReference type="PROSITE" id="PS51192"/>
    </source>
</evidence>
<dbReference type="PANTHER" id="PTHR24031">
    <property type="entry name" value="RNA HELICASE"/>
    <property type="match status" value="1"/>
</dbReference>
<evidence type="ECO:0000259" key="9">
    <source>
        <dbReference type="PROSITE" id="PS51194"/>
    </source>
</evidence>
<dbReference type="GO" id="GO:0003724">
    <property type="term" value="F:RNA helicase activity"/>
    <property type="evidence" value="ECO:0007669"/>
    <property type="project" value="UniProtKB-EC"/>
</dbReference>
<dbReference type="InterPro" id="IPR014001">
    <property type="entry name" value="Helicase_ATP-bd"/>
</dbReference>
<feature type="compositionally biased region" description="Acidic residues" evidence="7">
    <location>
        <begin position="162"/>
        <end position="172"/>
    </location>
</feature>
<feature type="region of interest" description="Disordered" evidence="7">
    <location>
        <begin position="1"/>
        <end position="49"/>
    </location>
</feature>
<dbReference type="PROSITE" id="PS51192">
    <property type="entry name" value="HELICASE_ATP_BIND_1"/>
    <property type="match status" value="1"/>
</dbReference>
<protein>
    <recommendedName>
        <fullName evidence="6">ATP-dependent RNA helicase</fullName>
        <ecNumber evidence="6">3.6.4.13</ecNumber>
    </recommendedName>
</protein>
<dbReference type="Proteomes" id="UP000748025">
    <property type="component" value="Unassembled WGS sequence"/>
</dbReference>
<dbReference type="Pfam" id="PF00271">
    <property type="entry name" value="Helicase_C"/>
    <property type="match status" value="1"/>
</dbReference>
<feature type="compositionally biased region" description="Basic residues" evidence="7">
    <location>
        <begin position="144"/>
        <end position="156"/>
    </location>
</feature>
<keyword evidence="5 6" id="KW-0694">RNA-binding</keyword>
<dbReference type="PROSITE" id="PS00039">
    <property type="entry name" value="DEAD_ATP_HELICASE"/>
    <property type="match status" value="1"/>
</dbReference>
<feature type="compositionally biased region" description="Acidic residues" evidence="7">
    <location>
        <begin position="199"/>
        <end position="212"/>
    </location>
</feature>
<dbReference type="OrthoDB" id="3370at2759"/>
<dbReference type="InterPro" id="IPR000629">
    <property type="entry name" value="RNA-helicase_DEAD-box_CS"/>
</dbReference>
<dbReference type="SUPFAM" id="SSF52540">
    <property type="entry name" value="P-loop containing nucleoside triphosphate hydrolases"/>
    <property type="match status" value="2"/>
</dbReference>
<evidence type="ECO:0000256" key="2">
    <source>
        <dbReference type="ARBA" id="ARBA00022801"/>
    </source>
</evidence>
<keyword evidence="4 6" id="KW-0067">ATP-binding</keyword>
<dbReference type="SMART" id="SM00487">
    <property type="entry name" value="DEXDc"/>
    <property type="match status" value="1"/>
</dbReference>
<organism evidence="10 11">
    <name type="scientific">Claviceps pusilla</name>
    <dbReference type="NCBI Taxonomy" id="123648"/>
    <lineage>
        <taxon>Eukaryota</taxon>
        <taxon>Fungi</taxon>
        <taxon>Dikarya</taxon>
        <taxon>Ascomycota</taxon>
        <taxon>Pezizomycotina</taxon>
        <taxon>Sordariomycetes</taxon>
        <taxon>Hypocreomycetidae</taxon>
        <taxon>Hypocreales</taxon>
        <taxon>Clavicipitaceae</taxon>
        <taxon>Claviceps</taxon>
    </lineage>
</organism>
<dbReference type="CDD" id="cd17956">
    <property type="entry name" value="DEADc_DDX51"/>
    <property type="match status" value="1"/>
</dbReference>
<dbReference type="GO" id="GO:0003723">
    <property type="term" value="F:RNA binding"/>
    <property type="evidence" value="ECO:0007669"/>
    <property type="project" value="UniProtKB-UniRule"/>
</dbReference>
<feature type="compositionally biased region" description="Acidic residues" evidence="7">
    <location>
        <begin position="263"/>
        <end position="274"/>
    </location>
</feature>
<comment type="catalytic activity">
    <reaction evidence="6">
        <text>ATP + H2O = ADP + phosphate + H(+)</text>
        <dbReference type="Rhea" id="RHEA:13065"/>
        <dbReference type="ChEBI" id="CHEBI:15377"/>
        <dbReference type="ChEBI" id="CHEBI:15378"/>
        <dbReference type="ChEBI" id="CHEBI:30616"/>
        <dbReference type="ChEBI" id="CHEBI:43474"/>
        <dbReference type="ChEBI" id="CHEBI:456216"/>
        <dbReference type="EC" id="3.6.4.13"/>
    </reaction>
</comment>
<feature type="region of interest" description="Disordered" evidence="7">
    <location>
        <begin position="68"/>
        <end position="276"/>
    </location>
</feature>
<feature type="compositionally biased region" description="Acidic residues" evidence="7">
    <location>
        <begin position="711"/>
        <end position="748"/>
    </location>
</feature>
<evidence type="ECO:0000256" key="7">
    <source>
        <dbReference type="SAM" id="MobiDB-lite"/>
    </source>
</evidence>